<keyword evidence="1" id="KW-0472">Membrane</keyword>
<proteinExistence type="predicted"/>
<reference evidence="2 3" key="1">
    <citation type="submission" date="2018-11" db="EMBL/GenBank/DDBJ databases">
        <title>Genome sequence of Apiotrichum porosum DSM 27194.</title>
        <authorList>
            <person name="Aliyu H."/>
            <person name="Gorte O."/>
            <person name="Ochsenreither K."/>
        </authorList>
    </citation>
    <scope>NUCLEOTIDE SEQUENCE [LARGE SCALE GENOMIC DNA]</scope>
    <source>
        <strain evidence="2 3">DSM 27194</strain>
    </source>
</reference>
<name>A0A427YBC8_9TREE</name>
<evidence type="ECO:0000256" key="1">
    <source>
        <dbReference type="SAM" id="Phobius"/>
    </source>
</evidence>
<evidence type="ECO:0000313" key="2">
    <source>
        <dbReference type="EMBL" id="RSH88451.1"/>
    </source>
</evidence>
<keyword evidence="1" id="KW-1133">Transmembrane helix</keyword>
<protein>
    <submittedName>
        <fullName evidence="2">Uncharacterized protein</fullName>
    </submittedName>
</protein>
<evidence type="ECO:0000313" key="3">
    <source>
        <dbReference type="Proteomes" id="UP000279236"/>
    </source>
</evidence>
<keyword evidence="3" id="KW-1185">Reference proteome</keyword>
<organism evidence="2 3">
    <name type="scientific">Apiotrichum porosum</name>
    <dbReference type="NCBI Taxonomy" id="105984"/>
    <lineage>
        <taxon>Eukaryota</taxon>
        <taxon>Fungi</taxon>
        <taxon>Dikarya</taxon>
        <taxon>Basidiomycota</taxon>
        <taxon>Agaricomycotina</taxon>
        <taxon>Tremellomycetes</taxon>
        <taxon>Trichosporonales</taxon>
        <taxon>Trichosporonaceae</taxon>
        <taxon>Apiotrichum</taxon>
    </lineage>
</organism>
<dbReference type="Proteomes" id="UP000279236">
    <property type="component" value="Unassembled WGS sequence"/>
</dbReference>
<accession>A0A427YBC8</accession>
<gene>
    <name evidence="2" type="ORF">EHS24_000996</name>
</gene>
<sequence length="283" mass="32194">MLLAPQFTFPITNSLHNPAHGECACGHVVDSAAYAFAELLANTSSLFTSRLWATVAAVTVAVRLDALDERFLRVTSWDVILILSCWHWYQYMRVRDLAPHSQKASRILLHTLRTTTIVNNIFAYQVFVKTLLVHVLRLTGWDAGIPSRVRVVLLSTGSALMPRPVLGPGADSHSSLSSTSMPMSTSTQPPRWSVLLFTLFISLFALVPLHALLIRYPTEGMPVDVVRFQGEPKPEWYHRFHLRTRPYMDMRTVLRLRAQGVDVENYRLGRRPELQCDRRPSWM</sequence>
<dbReference type="RefSeq" id="XP_028480659.1">
    <property type="nucleotide sequence ID" value="XM_028616802.1"/>
</dbReference>
<comment type="caution">
    <text evidence="2">The sequence shown here is derived from an EMBL/GenBank/DDBJ whole genome shotgun (WGS) entry which is preliminary data.</text>
</comment>
<dbReference type="GeneID" id="39585539"/>
<dbReference type="EMBL" id="RSCE01000001">
    <property type="protein sequence ID" value="RSH88451.1"/>
    <property type="molecule type" value="Genomic_DNA"/>
</dbReference>
<feature type="transmembrane region" description="Helical" evidence="1">
    <location>
        <begin position="192"/>
        <end position="213"/>
    </location>
</feature>
<dbReference type="AlphaFoldDB" id="A0A427YBC8"/>
<keyword evidence="1" id="KW-0812">Transmembrane</keyword>